<feature type="compositionally biased region" description="Basic residues" evidence="2">
    <location>
        <begin position="1467"/>
        <end position="1495"/>
    </location>
</feature>
<feature type="region of interest" description="Disordered" evidence="2">
    <location>
        <begin position="1047"/>
        <end position="1082"/>
    </location>
</feature>
<comment type="caution">
    <text evidence="3">The sequence shown here is derived from an EMBL/GenBank/DDBJ whole genome shotgun (WGS) entry which is preliminary data.</text>
</comment>
<reference evidence="3 4" key="1">
    <citation type="journal article" date="2024" name="Insects">
        <title>An Improved Chromosome-Level Genome Assembly of the Firefly Pyrocoelia pectoralis.</title>
        <authorList>
            <person name="Fu X."/>
            <person name="Meyer-Rochow V.B."/>
            <person name="Ballantyne L."/>
            <person name="Zhu X."/>
        </authorList>
    </citation>
    <scope>NUCLEOTIDE SEQUENCE [LARGE SCALE GENOMIC DNA]</scope>
    <source>
        <strain evidence="3">XCY_ONT2</strain>
    </source>
</reference>
<feature type="region of interest" description="Disordered" evidence="2">
    <location>
        <begin position="284"/>
        <end position="317"/>
    </location>
</feature>
<feature type="compositionally biased region" description="Low complexity" evidence="2">
    <location>
        <begin position="1305"/>
        <end position="1321"/>
    </location>
</feature>
<accession>A0AAN7V863</accession>
<feature type="compositionally biased region" description="Basic residues" evidence="2">
    <location>
        <begin position="11"/>
        <end position="23"/>
    </location>
</feature>
<feature type="region of interest" description="Disordered" evidence="2">
    <location>
        <begin position="752"/>
        <end position="810"/>
    </location>
</feature>
<feature type="compositionally biased region" description="Basic residues" evidence="2">
    <location>
        <begin position="236"/>
        <end position="251"/>
    </location>
</feature>
<feature type="region of interest" description="Disordered" evidence="2">
    <location>
        <begin position="1"/>
        <end position="32"/>
    </location>
</feature>
<feature type="coiled-coil region" evidence="1">
    <location>
        <begin position="576"/>
        <end position="613"/>
    </location>
</feature>
<feature type="compositionally biased region" description="Polar residues" evidence="2">
    <location>
        <begin position="709"/>
        <end position="718"/>
    </location>
</feature>
<feature type="compositionally biased region" description="Low complexity" evidence="2">
    <location>
        <begin position="779"/>
        <end position="806"/>
    </location>
</feature>
<evidence type="ECO:0000256" key="1">
    <source>
        <dbReference type="SAM" id="Coils"/>
    </source>
</evidence>
<evidence type="ECO:0000313" key="3">
    <source>
        <dbReference type="EMBL" id="KAK5640706.1"/>
    </source>
</evidence>
<dbReference type="Proteomes" id="UP001329430">
    <property type="component" value="Chromosome 7"/>
</dbReference>
<sequence>MEQSLLDTRKEWKRRHRKEHRRSISSDNVRPKSWERERYPESWCEIKERGYDQETLTDMKLEFLKRFDECLDYRKQFLFETPSLLLHPFVYKDVAGKERIIPVLSRRMTKTRPKISFSVTEKVEYSTTYNRKYVLDYVPKLFREHILKIIACSSHPSEPVSSKPATRRWFPKIVFSNVERETECRVLENSLGLSFLQNYSDEEEQDKDDTKPIETKSANKKKEISRRRKSKDDTRKRKKKNKGKKNKKCKGKKETSKKSKHAKTQKEKIHEEINWVERIEAKPQKADKCVVKDSKYKRNSEKEIERNKTKKAMQIDEKNAFCKTVEIQNEQSKKSQCVELTDKKTNKQTFIQQSYLQKPDKLDKKDQSSSKERKSKEEQHIDSVSKKKDMYVKNEQFSTNKCSAQLKKDQLLEGKSKKEVEDIEGDLKCTTGEGVNTPDTDEYYSNWESEDELLNSSTSKQSDLYTDTSGVNVSWESDTDIPLSKSPVREFYQSPHKEVSDFSPFRNRFINERRRSRCSLDNPSPPFLEMPLNIRNYRKIQWQEERHNTEHINFRLQNDQKSYSLYTEDSWEKDDYMTIKNEELRLEEERRTLMEERRQLEIEKKKLEELERERYYFHRSNDEKYSELYLNSDNRYHHKSYRYHREGEFEKTSRKSSLELAPESVDATVEVVRHIEKKPPAVSRKHRKSKWQDIDVNELEIKNVYSSKQEIKENSQCSKDMFSGKHSSPNKIEVQKPEVLETEYEKFMKALGSQTAKEKEPSEKKRKNVSKKRLKKSESSSSSSSSSSSCDSDSSSTSVTSSSSSSYKKRREERKKCVVLKKVTHSPIKKIKNVQVIKIEDVERGLFEKEGEVLAIQLPQLEVSEHKTVPLPVPSPKVDSAILNVTPSIPDTISVVPTITVSPINAEEKVECKELTPKKNNIIPIKFLTPELRKLAYDTTHANEIGAITISSPVQMKPEHQNYSQTDSPLMNISTIINDFNLDDKTLLKNEEEVTTSECTEVAGSISQNEVHTDKLDFKEVIQNNNLTITKTDTSSSLRRKDDDLLIRNEETKQSNDSPVKHTVSSKRKKERKDSENVSPISEINRKLSSNQFNHFAINKCTKTEKENLQRISSVEKCSNLSKASPLSSPLDGFKRSVADSTISDEQLLQSNLVECIESPNIYKNPAERSPRRMSLDERINQALGRSEEPKPITTTYSNNCNYEPQYFEECFDSYVDEPKKLPILIKQDQHSARENSKLKVLQVGNILQVVPTEDYSEISIPPKKKTPLQQNKISNSTQKILQVGNMLQIVPTTSFPDNFEMESENSTPPVPSTSTPVKNTFNAEILIKQKAERRAEKDKRKQERQLKRKEKEKKRKERERRKQLKVKLQTEAMIKQALILEDANVVDEQHLSEPQKPAQWPPIPQIVSNSAYRPPGKGILSQRKEEREELLDKRKQVQFSDGIKPGEGTSPSGGEDLSSPPPAARKLPKEKRFRKMKPPKKEKVPKKKKVKVKVIRQQAHYDDESEEDTLPPPPPPPGSPPPHLFPARIKEPIFNNIHSNILTSITNTPIQTPDTSYPPPVFRPSAPVVIPHHIPLHPPGPPPQVHRHHLPPPLPTSVLHHGVFNQSTNIIPHGTLRKINLHFKIQQCYRQSPVIV</sequence>
<gene>
    <name evidence="3" type="ORF">RI129_009253</name>
</gene>
<feature type="compositionally biased region" description="Basic residues" evidence="2">
    <location>
        <begin position="764"/>
        <end position="775"/>
    </location>
</feature>
<feature type="region of interest" description="Disordered" evidence="2">
    <location>
        <begin position="1297"/>
        <end position="1365"/>
    </location>
</feature>
<name>A0AAN7V863_9COLE</name>
<keyword evidence="4" id="KW-1185">Reference proteome</keyword>
<feature type="region of interest" description="Disordered" evidence="2">
    <location>
        <begin position="202"/>
        <end position="272"/>
    </location>
</feature>
<feature type="compositionally biased region" description="Basic and acidic residues" evidence="2">
    <location>
        <begin position="1328"/>
        <end position="1346"/>
    </location>
</feature>
<feature type="compositionally biased region" description="Basic and acidic residues" evidence="2">
    <location>
        <begin position="1423"/>
        <end position="1436"/>
    </location>
</feature>
<feature type="compositionally biased region" description="Polar residues" evidence="2">
    <location>
        <begin position="454"/>
        <end position="466"/>
    </location>
</feature>
<feature type="region of interest" description="Disordered" evidence="2">
    <location>
        <begin position="709"/>
        <end position="737"/>
    </location>
</feature>
<feature type="compositionally biased region" description="Basic residues" evidence="2">
    <location>
        <begin position="1347"/>
        <end position="1365"/>
    </location>
</feature>
<keyword evidence="1" id="KW-0175">Coiled coil</keyword>
<dbReference type="EMBL" id="JAVRBK010000007">
    <property type="protein sequence ID" value="KAK5640706.1"/>
    <property type="molecule type" value="Genomic_DNA"/>
</dbReference>
<evidence type="ECO:0000313" key="4">
    <source>
        <dbReference type="Proteomes" id="UP001329430"/>
    </source>
</evidence>
<feature type="region of interest" description="Disordered" evidence="2">
    <location>
        <begin position="348"/>
        <end position="392"/>
    </location>
</feature>
<organism evidence="3 4">
    <name type="scientific">Pyrocoelia pectoralis</name>
    <dbReference type="NCBI Taxonomy" id="417401"/>
    <lineage>
        <taxon>Eukaryota</taxon>
        <taxon>Metazoa</taxon>
        <taxon>Ecdysozoa</taxon>
        <taxon>Arthropoda</taxon>
        <taxon>Hexapoda</taxon>
        <taxon>Insecta</taxon>
        <taxon>Pterygota</taxon>
        <taxon>Neoptera</taxon>
        <taxon>Endopterygota</taxon>
        <taxon>Coleoptera</taxon>
        <taxon>Polyphaga</taxon>
        <taxon>Elateriformia</taxon>
        <taxon>Elateroidea</taxon>
        <taxon>Lampyridae</taxon>
        <taxon>Lampyrinae</taxon>
        <taxon>Pyrocoelia</taxon>
    </lineage>
</organism>
<evidence type="ECO:0000256" key="2">
    <source>
        <dbReference type="SAM" id="MobiDB-lite"/>
    </source>
</evidence>
<feature type="compositionally biased region" description="Pro residues" evidence="2">
    <location>
        <begin position="1511"/>
        <end position="1525"/>
    </location>
</feature>
<protein>
    <submittedName>
        <fullName evidence="3">Uncharacterized protein</fullName>
    </submittedName>
</protein>
<proteinExistence type="predicted"/>
<feature type="compositionally biased region" description="Basic and acidic residues" evidence="2">
    <location>
        <begin position="358"/>
        <end position="392"/>
    </location>
</feature>
<feature type="region of interest" description="Disordered" evidence="2">
    <location>
        <begin position="428"/>
        <end position="466"/>
    </location>
</feature>
<feature type="region of interest" description="Disordered" evidence="2">
    <location>
        <begin position="1390"/>
        <end position="1527"/>
    </location>
</feature>